<dbReference type="InterPro" id="IPR036322">
    <property type="entry name" value="WD40_repeat_dom_sf"/>
</dbReference>
<evidence type="ECO:0000313" key="10">
    <source>
        <dbReference type="EMBL" id="KAL2861069.1"/>
    </source>
</evidence>
<dbReference type="InterPro" id="IPR019775">
    <property type="entry name" value="WD40_repeat_CS"/>
</dbReference>
<evidence type="ECO:0000256" key="3">
    <source>
        <dbReference type="ARBA" id="ARBA00022737"/>
    </source>
</evidence>
<dbReference type="InterPro" id="IPR027417">
    <property type="entry name" value="P-loop_NTPase"/>
</dbReference>
<dbReference type="PROSITE" id="PS50294">
    <property type="entry name" value="WD_REPEATS_REGION"/>
    <property type="match status" value="11"/>
</dbReference>
<comment type="similarity">
    <text evidence="4">Belongs to the WD repeat MDV1/CAF4 family.</text>
</comment>
<evidence type="ECO:0000259" key="9">
    <source>
        <dbReference type="PROSITE" id="PS50837"/>
    </source>
</evidence>
<evidence type="ECO:0000256" key="4">
    <source>
        <dbReference type="ARBA" id="ARBA00038415"/>
    </source>
</evidence>
<dbReference type="PANTHER" id="PTHR22847">
    <property type="entry name" value="WD40 REPEAT PROTEIN"/>
    <property type="match status" value="1"/>
</dbReference>
<feature type="repeat" description="WD" evidence="7">
    <location>
        <begin position="1068"/>
        <end position="1095"/>
    </location>
</feature>
<feature type="transmembrane region" description="Helical" evidence="8">
    <location>
        <begin position="6"/>
        <end position="28"/>
    </location>
</feature>
<comment type="caution">
    <text evidence="10">The sequence shown here is derived from an EMBL/GenBank/DDBJ whole genome shotgun (WGS) entry which is preliminary data.</text>
</comment>
<dbReference type="Pfam" id="PF00400">
    <property type="entry name" value="WD40"/>
    <property type="match status" value="10"/>
</dbReference>
<dbReference type="Gene3D" id="3.40.50.300">
    <property type="entry name" value="P-loop containing nucleotide triphosphate hydrolases"/>
    <property type="match status" value="1"/>
</dbReference>
<feature type="repeat" description="WD" evidence="7">
    <location>
        <begin position="942"/>
        <end position="983"/>
    </location>
</feature>
<evidence type="ECO:0000256" key="6">
    <source>
        <dbReference type="ARBA" id="ARBA00043913"/>
    </source>
</evidence>
<name>A0ABR4L968_9EURO</name>
<comment type="subcellular location">
    <subcellularLocation>
        <location evidence="1">Mitochondrion outer membrane</location>
        <topology evidence="1">Peripheral membrane protein</topology>
        <orientation evidence="1">Cytoplasmic side</orientation>
    </subcellularLocation>
</comment>
<dbReference type="SUPFAM" id="SSF52540">
    <property type="entry name" value="P-loop containing nucleoside triphosphate hydrolases"/>
    <property type="match status" value="1"/>
</dbReference>
<dbReference type="PANTHER" id="PTHR22847:SF637">
    <property type="entry name" value="WD REPEAT DOMAIN 5B"/>
    <property type="match status" value="1"/>
</dbReference>
<keyword evidence="8" id="KW-0812">Transmembrane</keyword>
<feature type="repeat" description="WD" evidence="7">
    <location>
        <begin position="984"/>
        <end position="1025"/>
    </location>
</feature>
<feature type="repeat" description="WD" evidence="7">
    <location>
        <begin position="829"/>
        <end position="870"/>
    </location>
</feature>
<evidence type="ECO:0000256" key="1">
    <source>
        <dbReference type="ARBA" id="ARBA00004570"/>
    </source>
</evidence>
<feature type="repeat" description="WD" evidence="7">
    <location>
        <begin position="787"/>
        <end position="828"/>
    </location>
</feature>
<dbReference type="GeneID" id="98146795"/>
<dbReference type="InterPro" id="IPR015943">
    <property type="entry name" value="WD40/YVTN_repeat-like_dom_sf"/>
</dbReference>
<feature type="domain" description="NACHT" evidence="9">
    <location>
        <begin position="204"/>
        <end position="353"/>
    </location>
</feature>
<dbReference type="Proteomes" id="UP001610432">
    <property type="component" value="Unassembled WGS sequence"/>
</dbReference>
<dbReference type="PROSITE" id="PS50837">
    <property type="entry name" value="NACHT"/>
    <property type="match status" value="1"/>
</dbReference>
<feature type="repeat" description="WD" evidence="7">
    <location>
        <begin position="1182"/>
        <end position="1223"/>
    </location>
</feature>
<feature type="repeat" description="WD" evidence="7">
    <location>
        <begin position="1140"/>
        <end position="1181"/>
    </location>
</feature>
<evidence type="ECO:0000256" key="7">
    <source>
        <dbReference type="PROSITE-ProRule" id="PRU00221"/>
    </source>
</evidence>
<keyword evidence="3" id="KW-0677">Repeat</keyword>
<sequence>MDGISSAASVIAIIQLAGNLVTICGGYIQKVKHAREDIITLRWAAQGLQATLQDLLELLEDSNKTRLPTSLRLASDITNCLSDLRALNEKLESSVGRRSMKKFGFRACRWPLERAEVDGEVQKIERYTSSFLLSLQVDQTSLITGVAQNTTLINQNMDFAKLESAAEASFDSFSNRDEVQCLQGTRVEVLHQIMGWAMSPCQKAVFWLNGMAGTGKSTISRTVARSLKDTNHLGGSFFFRRGKEDTGNAKKFFPTLISQLMLRSSKLSSGVQKVLRDDPEIASKSLGEQFDKLLLQPLLELDQLGQQPQTAVIVIDALDECDHDQDIRNIIRLLPLLKRANTFRLRIFLASRPELPVRLGFSGIDNDDYEQLALHETSEKVTEHDIYFFLKDRLMRIKHDRNISRDWPGDDVIQKLVTMSVPLFISAATVCRFIENSRWEPASRLAELLEDQAKYATKMDKTYLPILSRLLDDQDSNDLEQQQLLHEFHGIVGVITLLAVPLSINALSLFLGIQADQISNRLDSFRSVLSVPTNRDMPIRILHLSFRDFLVQSKSKFRVDERSKHKDIAKFCLRTMRSHLQKNICNLEGPGTHRADIDPQLLHQFLPPELEYSCHYWIYHIEHSDVSSPEIEDILSFLKEHFLHWVEAMSLLSFVSELVGMLNTLKAVLPDDRHSATSDFLQDAHRFVLKFRQVADKAPLQIYCAGLVFTPLEAMVRREFQKELPSWICQLPRVEDRWSAELQALEGHSAPVWSVAFSPNGRLLASGSFDRTVCLWETETGVLQQTLEGPLAHFWSVAFSPNCRLLASGSDDSNVHVWDSATGALQQTLRGHTKSVRSVAFSANNRLLASGSEDKTVHLWDLATGALQQTLKGHSQLVWSVNISTDSLLLASGSEDKTTLEGHLDLVFSVAFSPDGRLLASGSGDKTVRLWNTTTGATQRILEGHSDWVLSVAFSPDGQLLASGSADKTLRLWDTMAGTIQQTLKNDSGLVPSVTFSPDGRLLASASDKSLLRLWDTTIGAPRQTLVGHSEWIQSVVFSPDGCQLASGSNDRTVRLWDPVTGALQQTLKGHSAPVSSVAFSPDGMLLASGSPDQTHTLKGHSSWVRLVSFSPDGRLLASGSEDQTVCLWDSATGLLLQTLKGHLDSVLSVTFSLDSRLVASGSRDHTVCLWDLATGALQQTLKGHGKLVRLVAFSPDSRLLASASADETVRIWDTATGALQQTNFTTTVSTLEFSGDSSYLHTDLGALDLQSKCHIPVSRTPHANLNIYIERQEWIKLNNEKVLWLPSEFRASCFRCHGNLLALGHLSGHVSFIEFCI</sequence>
<comment type="function">
    <text evidence="6">Involved in mitochondrial fission. Acts as an adapter protein required to form mitochondrial fission complexes. Formation of these complexes is required to promote constriction and fission of the mitochondrial compartment at a late step in mitochondrial division.</text>
</comment>
<dbReference type="PRINTS" id="PR00320">
    <property type="entry name" value="GPROTEINBRPT"/>
</dbReference>
<dbReference type="SUPFAM" id="SSF50978">
    <property type="entry name" value="WD40 repeat-like"/>
    <property type="match status" value="2"/>
</dbReference>
<reference evidence="10 11" key="1">
    <citation type="submission" date="2024-07" db="EMBL/GenBank/DDBJ databases">
        <title>Section-level genome sequencing and comparative genomics of Aspergillus sections Usti and Cavernicolus.</title>
        <authorList>
            <consortium name="Lawrence Berkeley National Laboratory"/>
            <person name="Nybo J.L."/>
            <person name="Vesth T.C."/>
            <person name="Theobald S."/>
            <person name="Frisvad J.C."/>
            <person name="Larsen T.O."/>
            <person name="Kjaerboelling I."/>
            <person name="Rothschild-Mancinelli K."/>
            <person name="Lyhne E.K."/>
            <person name="Kogle M.E."/>
            <person name="Barry K."/>
            <person name="Clum A."/>
            <person name="Na H."/>
            <person name="Ledsgaard L."/>
            <person name="Lin J."/>
            <person name="Lipzen A."/>
            <person name="Kuo A."/>
            <person name="Riley R."/>
            <person name="Mondo S."/>
            <person name="Labutti K."/>
            <person name="Haridas S."/>
            <person name="Pangalinan J."/>
            <person name="Salamov A.A."/>
            <person name="Simmons B.A."/>
            <person name="Magnuson J.K."/>
            <person name="Chen J."/>
            <person name="Drula E."/>
            <person name="Henrissat B."/>
            <person name="Wiebenga A."/>
            <person name="Lubbers R.J."/>
            <person name="Gomes A.C."/>
            <person name="Macurrencykelacurrency M.R."/>
            <person name="Stajich J."/>
            <person name="Grigoriev I.V."/>
            <person name="Mortensen U.H."/>
            <person name="De Vries R.P."/>
            <person name="Baker S.E."/>
            <person name="Andersen M.R."/>
        </authorList>
    </citation>
    <scope>NUCLEOTIDE SEQUENCE [LARGE SCALE GENOMIC DNA]</scope>
    <source>
        <strain evidence="10 11">CBS 449.75</strain>
    </source>
</reference>
<gene>
    <name evidence="10" type="ORF">BJX67DRAFT_375633</name>
</gene>
<feature type="repeat" description="WD" evidence="7">
    <location>
        <begin position="745"/>
        <end position="786"/>
    </location>
</feature>
<feature type="repeat" description="WD" evidence="7">
    <location>
        <begin position="1026"/>
        <end position="1067"/>
    </location>
</feature>
<keyword evidence="11" id="KW-1185">Reference proteome</keyword>
<protein>
    <recommendedName>
        <fullName evidence="5">Mitochondrial division protein 1</fullName>
    </recommendedName>
</protein>
<dbReference type="RefSeq" id="XP_070880963.1">
    <property type="nucleotide sequence ID" value="XM_071031723.1"/>
</dbReference>
<keyword evidence="8" id="KW-1133">Transmembrane helix</keyword>
<dbReference type="CDD" id="cd00200">
    <property type="entry name" value="WD40"/>
    <property type="match status" value="1"/>
</dbReference>
<organism evidence="10 11">
    <name type="scientific">Aspergillus lucknowensis</name>
    <dbReference type="NCBI Taxonomy" id="176173"/>
    <lineage>
        <taxon>Eukaryota</taxon>
        <taxon>Fungi</taxon>
        <taxon>Dikarya</taxon>
        <taxon>Ascomycota</taxon>
        <taxon>Pezizomycotina</taxon>
        <taxon>Eurotiomycetes</taxon>
        <taxon>Eurotiomycetidae</taxon>
        <taxon>Eurotiales</taxon>
        <taxon>Aspergillaceae</taxon>
        <taxon>Aspergillus</taxon>
        <taxon>Aspergillus subgen. Nidulantes</taxon>
    </lineage>
</organism>
<evidence type="ECO:0000313" key="11">
    <source>
        <dbReference type="Proteomes" id="UP001610432"/>
    </source>
</evidence>
<dbReference type="Gene3D" id="2.130.10.10">
    <property type="entry name" value="YVTN repeat-like/Quinoprotein amine dehydrogenase"/>
    <property type="match status" value="5"/>
</dbReference>
<dbReference type="InterPro" id="IPR056884">
    <property type="entry name" value="NPHP3-like_N"/>
</dbReference>
<evidence type="ECO:0000256" key="2">
    <source>
        <dbReference type="ARBA" id="ARBA00022574"/>
    </source>
</evidence>
<keyword evidence="8" id="KW-0472">Membrane</keyword>
<feature type="repeat" description="WD" evidence="7">
    <location>
        <begin position="900"/>
        <end position="941"/>
    </location>
</feature>
<dbReference type="PROSITE" id="PS50082">
    <property type="entry name" value="WD_REPEATS_2"/>
    <property type="match status" value="11"/>
</dbReference>
<evidence type="ECO:0000256" key="5">
    <source>
        <dbReference type="ARBA" id="ARBA00039789"/>
    </source>
</evidence>
<evidence type="ECO:0000256" key="8">
    <source>
        <dbReference type="SAM" id="Phobius"/>
    </source>
</evidence>
<dbReference type="EMBL" id="JBFXLQ010000076">
    <property type="protein sequence ID" value="KAL2861069.1"/>
    <property type="molecule type" value="Genomic_DNA"/>
</dbReference>
<dbReference type="SMART" id="SM00320">
    <property type="entry name" value="WD40"/>
    <property type="match status" value="12"/>
</dbReference>
<keyword evidence="2 7" id="KW-0853">WD repeat</keyword>
<dbReference type="InterPro" id="IPR007111">
    <property type="entry name" value="NACHT_NTPase"/>
</dbReference>
<dbReference type="InterPro" id="IPR001680">
    <property type="entry name" value="WD40_rpt"/>
</dbReference>
<accession>A0ABR4L968</accession>
<proteinExistence type="inferred from homology"/>
<dbReference type="InterPro" id="IPR020472">
    <property type="entry name" value="WD40_PAC1"/>
</dbReference>
<dbReference type="Pfam" id="PF24883">
    <property type="entry name" value="NPHP3_N"/>
    <property type="match status" value="1"/>
</dbReference>
<dbReference type="PROSITE" id="PS00678">
    <property type="entry name" value="WD_REPEATS_1"/>
    <property type="match status" value="5"/>
</dbReference>
<feature type="repeat" description="WD" evidence="7">
    <location>
        <begin position="1098"/>
        <end position="1139"/>
    </location>
</feature>